<proteinExistence type="predicted"/>
<evidence type="ECO:0000313" key="3">
    <source>
        <dbReference type="Proteomes" id="UP000263900"/>
    </source>
</evidence>
<dbReference type="RefSeq" id="WP_119051758.1">
    <property type="nucleotide sequence ID" value="NZ_CP032157.1"/>
</dbReference>
<evidence type="ECO:0000259" key="1">
    <source>
        <dbReference type="PROSITE" id="PS50930"/>
    </source>
</evidence>
<keyword evidence="3" id="KW-1185">Reference proteome</keyword>
<dbReference type="AlphaFoldDB" id="A0A3B7MPZ6"/>
<dbReference type="SMART" id="SM00850">
    <property type="entry name" value="LytTR"/>
    <property type="match status" value="1"/>
</dbReference>
<dbReference type="OrthoDB" id="677742at2"/>
<reference evidence="2 3" key="1">
    <citation type="submission" date="2018-09" db="EMBL/GenBank/DDBJ databases">
        <title>Genome sequencing of strain 6GH32-13.</title>
        <authorList>
            <person name="Weon H.-Y."/>
            <person name="Heo J."/>
            <person name="Kwon S.-W."/>
        </authorList>
    </citation>
    <scope>NUCLEOTIDE SEQUENCE [LARGE SCALE GENOMIC DNA]</scope>
    <source>
        <strain evidence="2 3">5GH32-13</strain>
    </source>
</reference>
<protein>
    <submittedName>
        <fullName evidence="2">LytTR family transcriptional regulator</fullName>
    </submittedName>
</protein>
<organism evidence="2 3">
    <name type="scientific">Paraflavitalea soli</name>
    <dbReference type="NCBI Taxonomy" id="2315862"/>
    <lineage>
        <taxon>Bacteria</taxon>
        <taxon>Pseudomonadati</taxon>
        <taxon>Bacteroidota</taxon>
        <taxon>Chitinophagia</taxon>
        <taxon>Chitinophagales</taxon>
        <taxon>Chitinophagaceae</taxon>
        <taxon>Paraflavitalea</taxon>
    </lineage>
</organism>
<dbReference type="Proteomes" id="UP000263900">
    <property type="component" value="Chromosome"/>
</dbReference>
<evidence type="ECO:0000313" key="2">
    <source>
        <dbReference type="EMBL" id="AXY75877.1"/>
    </source>
</evidence>
<accession>A0A3B7MPZ6</accession>
<dbReference type="GO" id="GO:0003677">
    <property type="term" value="F:DNA binding"/>
    <property type="evidence" value="ECO:0007669"/>
    <property type="project" value="InterPro"/>
</dbReference>
<gene>
    <name evidence="2" type="ORF">D3H65_18670</name>
</gene>
<dbReference type="PANTHER" id="PTHR37299:SF1">
    <property type="entry name" value="STAGE 0 SPORULATION PROTEIN A HOMOLOG"/>
    <property type="match status" value="1"/>
</dbReference>
<dbReference type="PROSITE" id="PS50930">
    <property type="entry name" value="HTH_LYTTR"/>
    <property type="match status" value="1"/>
</dbReference>
<dbReference type="KEGG" id="pseg:D3H65_18670"/>
<dbReference type="PANTHER" id="PTHR37299">
    <property type="entry name" value="TRANSCRIPTIONAL REGULATOR-RELATED"/>
    <property type="match status" value="1"/>
</dbReference>
<dbReference type="Pfam" id="PF04397">
    <property type="entry name" value="LytTR"/>
    <property type="match status" value="1"/>
</dbReference>
<dbReference type="Gene3D" id="2.40.50.1020">
    <property type="entry name" value="LytTr DNA-binding domain"/>
    <property type="match status" value="1"/>
</dbReference>
<dbReference type="InterPro" id="IPR007492">
    <property type="entry name" value="LytTR_DNA-bd_dom"/>
</dbReference>
<dbReference type="InterPro" id="IPR046947">
    <property type="entry name" value="LytR-like"/>
</dbReference>
<dbReference type="GO" id="GO:0000156">
    <property type="term" value="F:phosphorelay response regulator activity"/>
    <property type="evidence" value="ECO:0007669"/>
    <property type="project" value="InterPro"/>
</dbReference>
<sequence>MLKPFFVYQNKILIRINPEELVCLVAEKNYTKLFLTHKRYYLVRSTLTGILKKLPPEMFIKVHRAYAVSIFFMDKVDRDQLEIGGQSVPISRRYYTSVIEQLNIIE</sequence>
<feature type="domain" description="HTH LytTR-type" evidence="1">
    <location>
        <begin position="6"/>
        <end position="104"/>
    </location>
</feature>
<dbReference type="EMBL" id="CP032157">
    <property type="protein sequence ID" value="AXY75877.1"/>
    <property type="molecule type" value="Genomic_DNA"/>
</dbReference>
<name>A0A3B7MPZ6_9BACT</name>